<name>A0ABW9KK82_9BACT</name>
<gene>
    <name evidence="10" type="ORF">ACK2TP_04050</name>
</gene>
<keyword evidence="4 8" id="KW-0378">Hydrolase</keyword>
<evidence type="ECO:0000256" key="8">
    <source>
        <dbReference type="RuleBase" id="RU364100"/>
    </source>
</evidence>
<dbReference type="EC" id="3.4.-.-" evidence="8"/>
<comment type="caution">
    <text evidence="10">The sequence shown here is derived from an EMBL/GenBank/DDBJ whole genome shotgun (WGS) entry which is preliminary data.</text>
</comment>
<dbReference type="SUPFAM" id="SSF143081">
    <property type="entry name" value="BB1717-like"/>
    <property type="match status" value="1"/>
</dbReference>
<dbReference type="Proteomes" id="UP001634747">
    <property type="component" value="Unassembled WGS sequence"/>
</dbReference>
<evidence type="ECO:0000256" key="5">
    <source>
        <dbReference type="ARBA" id="ARBA00023124"/>
    </source>
</evidence>
<evidence type="ECO:0000256" key="2">
    <source>
        <dbReference type="ARBA" id="ARBA00022670"/>
    </source>
</evidence>
<dbReference type="Pfam" id="PF02586">
    <property type="entry name" value="SRAP"/>
    <property type="match status" value="1"/>
</dbReference>
<accession>A0ABW9KK82</accession>
<evidence type="ECO:0000313" key="11">
    <source>
        <dbReference type="Proteomes" id="UP001634747"/>
    </source>
</evidence>
<evidence type="ECO:0000256" key="6">
    <source>
        <dbReference type="ARBA" id="ARBA00023125"/>
    </source>
</evidence>
<reference evidence="10 11" key="1">
    <citation type="submission" date="2024-12" db="EMBL/GenBank/DDBJ databases">
        <authorList>
            <person name="Lee Y."/>
        </authorList>
    </citation>
    <scope>NUCLEOTIDE SEQUENCE [LARGE SCALE GENOMIC DNA]</scope>
    <source>
        <strain evidence="10 11">03SUJ4</strain>
    </source>
</reference>
<dbReference type="Gene3D" id="3.90.1680.10">
    <property type="entry name" value="SOS response associated peptidase-like"/>
    <property type="match status" value="1"/>
</dbReference>
<evidence type="ECO:0000256" key="4">
    <source>
        <dbReference type="ARBA" id="ARBA00022801"/>
    </source>
</evidence>
<organism evidence="10 11">
    <name type="scientific">Terriglobus aquaticus</name>
    <dbReference type="NCBI Taxonomy" id="940139"/>
    <lineage>
        <taxon>Bacteria</taxon>
        <taxon>Pseudomonadati</taxon>
        <taxon>Acidobacteriota</taxon>
        <taxon>Terriglobia</taxon>
        <taxon>Terriglobales</taxon>
        <taxon>Acidobacteriaceae</taxon>
        <taxon>Terriglobus</taxon>
    </lineage>
</organism>
<feature type="region of interest" description="Disordered" evidence="9">
    <location>
        <begin position="110"/>
        <end position="131"/>
    </location>
</feature>
<keyword evidence="5" id="KW-0190">Covalent protein-DNA linkage</keyword>
<keyword evidence="7" id="KW-0456">Lyase</keyword>
<evidence type="ECO:0000313" key="10">
    <source>
        <dbReference type="EMBL" id="MFN2974925.1"/>
    </source>
</evidence>
<keyword evidence="2 8" id="KW-0645">Protease</keyword>
<dbReference type="PANTHER" id="PTHR13604">
    <property type="entry name" value="DC12-RELATED"/>
    <property type="match status" value="1"/>
</dbReference>
<dbReference type="InterPro" id="IPR036590">
    <property type="entry name" value="SRAP-like"/>
</dbReference>
<keyword evidence="11" id="KW-1185">Reference proteome</keyword>
<evidence type="ECO:0000256" key="7">
    <source>
        <dbReference type="ARBA" id="ARBA00023239"/>
    </source>
</evidence>
<keyword evidence="6" id="KW-0238">DNA-binding</keyword>
<evidence type="ECO:0000256" key="3">
    <source>
        <dbReference type="ARBA" id="ARBA00022763"/>
    </source>
</evidence>
<comment type="similarity">
    <text evidence="1 8">Belongs to the SOS response-associated peptidase family.</text>
</comment>
<evidence type="ECO:0000256" key="9">
    <source>
        <dbReference type="SAM" id="MobiDB-lite"/>
    </source>
</evidence>
<dbReference type="GO" id="GO:0016787">
    <property type="term" value="F:hydrolase activity"/>
    <property type="evidence" value="ECO:0007669"/>
    <property type="project" value="UniProtKB-KW"/>
</dbReference>
<dbReference type="RefSeq" id="WP_263413528.1">
    <property type="nucleotide sequence ID" value="NZ_BAABBH010000001.1"/>
</dbReference>
<evidence type="ECO:0000256" key="1">
    <source>
        <dbReference type="ARBA" id="ARBA00008136"/>
    </source>
</evidence>
<keyword evidence="3" id="KW-0227">DNA damage</keyword>
<dbReference type="InterPro" id="IPR003738">
    <property type="entry name" value="SRAP"/>
</dbReference>
<dbReference type="PANTHER" id="PTHR13604:SF0">
    <property type="entry name" value="ABASIC SITE PROCESSING PROTEIN HMCES"/>
    <property type="match status" value="1"/>
</dbReference>
<protein>
    <recommendedName>
        <fullName evidence="8">Abasic site processing protein</fullName>
        <ecNumber evidence="8">3.4.-.-</ecNumber>
    </recommendedName>
</protein>
<sequence length="131" mass="14857">MRCGSEPDITAKKPAKAAKQTYALKVHAPHAAEAQTFAFAGLWEEWHNKADETWLQSFTILTTEPNDVTRDVHNRMPVILHESDWDEWLLREGPAPVHLLKPFPAAEMSKRPVSKDVGNVRNNHPELLNSK</sequence>
<dbReference type="EMBL" id="JBJYXY010000001">
    <property type="protein sequence ID" value="MFN2974925.1"/>
    <property type="molecule type" value="Genomic_DNA"/>
</dbReference>
<proteinExistence type="inferred from homology"/>